<dbReference type="Pfam" id="PF13920">
    <property type="entry name" value="zf-C3HC4_3"/>
    <property type="match status" value="1"/>
</dbReference>
<keyword evidence="5" id="KW-0812">Transmembrane</keyword>
<evidence type="ECO:0000256" key="3">
    <source>
        <dbReference type="PROSITE-ProRule" id="PRU00175"/>
    </source>
</evidence>
<feature type="compositionally biased region" description="Polar residues" evidence="4">
    <location>
        <begin position="37"/>
        <end position="54"/>
    </location>
</feature>
<dbReference type="AlphaFoldDB" id="A0A0B6ZR64"/>
<protein>
    <recommendedName>
        <fullName evidence="6">RING-type domain-containing protein</fullName>
    </recommendedName>
</protein>
<dbReference type="SMART" id="SM00184">
    <property type="entry name" value="RING"/>
    <property type="match status" value="1"/>
</dbReference>
<feature type="region of interest" description="Disordered" evidence="4">
    <location>
        <begin position="37"/>
        <end position="75"/>
    </location>
</feature>
<dbReference type="PANTHER" id="PTHR22696:SF1">
    <property type="entry name" value="E3 UBIQUITIN-PROTEIN LIGASE RNF26"/>
    <property type="match status" value="1"/>
</dbReference>
<sequence>MLQTFLFVAVPALITLTAALYFLNRISREGPETYQHFSSGPGSWNLTQNSTSQAAGGDTVAKRRTKSSDTPKSHTGECVVCYEESNIVELYPCRHRSLCEDCVLKIISRNTRVCPLCRRKIQGYSEVF</sequence>
<evidence type="ECO:0000256" key="2">
    <source>
        <dbReference type="ARBA" id="ARBA00022833"/>
    </source>
</evidence>
<dbReference type="GO" id="GO:0008270">
    <property type="term" value="F:zinc ion binding"/>
    <property type="evidence" value="ECO:0007669"/>
    <property type="project" value="UniProtKB-KW"/>
</dbReference>
<dbReference type="PROSITE" id="PS50089">
    <property type="entry name" value="ZF_RING_2"/>
    <property type="match status" value="1"/>
</dbReference>
<organism evidence="7">
    <name type="scientific">Arion vulgaris</name>
    <dbReference type="NCBI Taxonomy" id="1028688"/>
    <lineage>
        <taxon>Eukaryota</taxon>
        <taxon>Metazoa</taxon>
        <taxon>Spiralia</taxon>
        <taxon>Lophotrochozoa</taxon>
        <taxon>Mollusca</taxon>
        <taxon>Gastropoda</taxon>
        <taxon>Heterobranchia</taxon>
        <taxon>Euthyneura</taxon>
        <taxon>Panpulmonata</taxon>
        <taxon>Eupulmonata</taxon>
        <taxon>Stylommatophora</taxon>
        <taxon>Helicina</taxon>
        <taxon>Arionoidea</taxon>
        <taxon>Arionidae</taxon>
        <taxon>Arion</taxon>
    </lineage>
</organism>
<proteinExistence type="predicted"/>
<dbReference type="GO" id="GO:0016567">
    <property type="term" value="P:protein ubiquitination"/>
    <property type="evidence" value="ECO:0007669"/>
    <property type="project" value="TreeGrafter"/>
</dbReference>
<accession>A0A0B6ZR64</accession>
<feature type="compositionally biased region" description="Basic and acidic residues" evidence="4">
    <location>
        <begin position="66"/>
        <end position="75"/>
    </location>
</feature>
<evidence type="ECO:0000256" key="1">
    <source>
        <dbReference type="ARBA" id="ARBA00022771"/>
    </source>
</evidence>
<feature type="domain" description="RING-type" evidence="6">
    <location>
        <begin position="78"/>
        <end position="118"/>
    </location>
</feature>
<evidence type="ECO:0000313" key="7">
    <source>
        <dbReference type="EMBL" id="CEK70862.1"/>
    </source>
</evidence>
<dbReference type="GO" id="GO:0006511">
    <property type="term" value="P:ubiquitin-dependent protein catabolic process"/>
    <property type="evidence" value="ECO:0007669"/>
    <property type="project" value="TreeGrafter"/>
</dbReference>
<keyword evidence="5" id="KW-0472">Membrane</keyword>
<gene>
    <name evidence="7" type="primary">ORF75914</name>
</gene>
<keyword evidence="1 3" id="KW-0863">Zinc-finger</keyword>
<dbReference type="SUPFAM" id="SSF57850">
    <property type="entry name" value="RING/U-box"/>
    <property type="match status" value="1"/>
</dbReference>
<feature type="transmembrane region" description="Helical" evidence="5">
    <location>
        <begin position="6"/>
        <end position="23"/>
    </location>
</feature>
<evidence type="ECO:0000259" key="6">
    <source>
        <dbReference type="PROSITE" id="PS50089"/>
    </source>
</evidence>
<dbReference type="GO" id="GO:0061630">
    <property type="term" value="F:ubiquitin protein ligase activity"/>
    <property type="evidence" value="ECO:0007669"/>
    <property type="project" value="TreeGrafter"/>
</dbReference>
<dbReference type="PANTHER" id="PTHR22696">
    <property type="entry name" value="E3 UBIQUITIN-PROTEIN LIGASE RNF26"/>
    <property type="match status" value="1"/>
</dbReference>
<dbReference type="InterPro" id="IPR013083">
    <property type="entry name" value="Znf_RING/FYVE/PHD"/>
</dbReference>
<keyword evidence="5" id="KW-1133">Transmembrane helix</keyword>
<name>A0A0B6ZR64_9EUPU</name>
<evidence type="ECO:0000256" key="4">
    <source>
        <dbReference type="SAM" id="MobiDB-lite"/>
    </source>
</evidence>
<keyword evidence="1 3" id="KW-0479">Metal-binding</keyword>
<reference evidence="7" key="1">
    <citation type="submission" date="2014-12" db="EMBL/GenBank/DDBJ databases">
        <title>Insight into the proteome of Arion vulgaris.</title>
        <authorList>
            <person name="Aradska J."/>
            <person name="Bulat T."/>
            <person name="Smidak R."/>
            <person name="Sarate P."/>
            <person name="Gangsoo J."/>
            <person name="Sialana F."/>
            <person name="Bilban M."/>
            <person name="Lubec G."/>
        </authorList>
    </citation>
    <scope>NUCLEOTIDE SEQUENCE</scope>
    <source>
        <tissue evidence="7">Skin</tissue>
    </source>
</reference>
<evidence type="ECO:0000256" key="5">
    <source>
        <dbReference type="SAM" id="Phobius"/>
    </source>
</evidence>
<dbReference type="InterPro" id="IPR001841">
    <property type="entry name" value="Znf_RING"/>
</dbReference>
<dbReference type="Gene3D" id="3.30.40.10">
    <property type="entry name" value="Zinc/RING finger domain, C3HC4 (zinc finger)"/>
    <property type="match status" value="1"/>
</dbReference>
<keyword evidence="2" id="KW-0862">Zinc</keyword>
<dbReference type="EMBL" id="HACG01023997">
    <property type="protein sequence ID" value="CEK70862.1"/>
    <property type="molecule type" value="Transcribed_RNA"/>
</dbReference>